<evidence type="ECO:0000256" key="3">
    <source>
        <dbReference type="ARBA" id="ARBA00022630"/>
    </source>
</evidence>
<dbReference type="InterPro" id="IPR014731">
    <property type="entry name" value="ETF_asu_C"/>
</dbReference>
<dbReference type="PANTHER" id="PTHR43153:SF1">
    <property type="entry name" value="ELECTRON TRANSFER FLAVOPROTEIN SUBUNIT ALPHA, MITOCHONDRIAL"/>
    <property type="match status" value="1"/>
</dbReference>
<dbReference type="SUPFAM" id="SSF52467">
    <property type="entry name" value="DHS-like NAD/FAD-binding domain"/>
    <property type="match status" value="1"/>
</dbReference>
<evidence type="ECO:0000256" key="1">
    <source>
        <dbReference type="ARBA" id="ARBA00005817"/>
    </source>
</evidence>
<comment type="similarity">
    <text evidence="1">Belongs to the ETF alpha-subunit/FixB family.</text>
</comment>
<gene>
    <name evidence="7" type="primary">fixB</name>
    <name evidence="7" type="ORF">NSPWAT_2869</name>
</gene>
<accession>A0ABN8W6C5</accession>
<organism evidence="7 8">
    <name type="scientific">Nitrospina watsonii</name>
    <dbReference type="NCBI Taxonomy" id="1323948"/>
    <lineage>
        <taxon>Bacteria</taxon>
        <taxon>Pseudomonadati</taxon>
        <taxon>Nitrospinota/Tectimicrobiota group</taxon>
        <taxon>Nitrospinota</taxon>
        <taxon>Nitrospinia</taxon>
        <taxon>Nitrospinales</taxon>
        <taxon>Nitrospinaceae</taxon>
        <taxon>Nitrospina</taxon>
    </lineage>
</organism>
<feature type="domain" description="Electron transfer flavoprotein alpha/beta-subunit N-terminal" evidence="6">
    <location>
        <begin position="7"/>
        <end position="194"/>
    </location>
</feature>
<dbReference type="InterPro" id="IPR018206">
    <property type="entry name" value="ETF_asu_C_CS"/>
</dbReference>
<dbReference type="PANTHER" id="PTHR43153">
    <property type="entry name" value="ELECTRON TRANSFER FLAVOPROTEIN ALPHA"/>
    <property type="match status" value="1"/>
</dbReference>
<dbReference type="SUPFAM" id="SSF52402">
    <property type="entry name" value="Adenine nucleotide alpha hydrolases-like"/>
    <property type="match status" value="1"/>
</dbReference>
<dbReference type="Pfam" id="PF01012">
    <property type="entry name" value="ETF"/>
    <property type="match status" value="1"/>
</dbReference>
<dbReference type="PIRSF" id="PIRSF000089">
    <property type="entry name" value="Electra_flavoP_a"/>
    <property type="match status" value="1"/>
</dbReference>
<dbReference type="InterPro" id="IPR014729">
    <property type="entry name" value="Rossmann-like_a/b/a_fold"/>
</dbReference>
<keyword evidence="4" id="KW-0274">FAD</keyword>
<protein>
    <submittedName>
        <fullName evidence="7">Protein FixB</fullName>
    </submittedName>
</protein>
<dbReference type="Pfam" id="PF00766">
    <property type="entry name" value="ETF_alpha"/>
    <property type="match status" value="1"/>
</dbReference>
<dbReference type="InterPro" id="IPR033947">
    <property type="entry name" value="ETF_alpha_N"/>
</dbReference>
<dbReference type="Proteomes" id="UP001157733">
    <property type="component" value="Chromosome"/>
</dbReference>
<dbReference type="RefSeq" id="WP_282012536.1">
    <property type="nucleotide sequence ID" value="NZ_OX336137.1"/>
</dbReference>
<evidence type="ECO:0000256" key="5">
    <source>
        <dbReference type="ARBA" id="ARBA00022982"/>
    </source>
</evidence>
<evidence type="ECO:0000313" key="7">
    <source>
        <dbReference type="EMBL" id="CAI2719725.1"/>
    </source>
</evidence>
<keyword evidence="5" id="KW-0249">Electron transport</keyword>
<proteinExistence type="inferred from homology"/>
<dbReference type="PROSITE" id="PS00696">
    <property type="entry name" value="ETF_ALPHA"/>
    <property type="match status" value="1"/>
</dbReference>
<dbReference type="EMBL" id="OX336137">
    <property type="protein sequence ID" value="CAI2719725.1"/>
    <property type="molecule type" value="Genomic_DNA"/>
</dbReference>
<keyword evidence="3" id="KW-0285">Flavoprotein</keyword>
<dbReference type="Gene3D" id="3.40.50.1220">
    <property type="entry name" value="TPP-binding domain"/>
    <property type="match status" value="1"/>
</dbReference>
<evidence type="ECO:0000259" key="6">
    <source>
        <dbReference type="SMART" id="SM00893"/>
    </source>
</evidence>
<evidence type="ECO:0000256" key="4">
    <source>
        <dbReference type="ARBA" id="ARBA00022827"/>
    </source>
</evidence>
<dbReference type="InterPro" id="IPR029035">
    <property type="entry name" value="DHS-like_NAD/FAD-binding_dom"/>
</dbReference>
<keyword evidence="2" id="KW-0813">Transport</keyword>
<dbReference type="CDD" id="cd01715">
    <property type="entry name" value="ETF_alpha"/>
    <property type="match status" value="1"/>
</dbReference>
<reference evidence="7 8" key="1">
    <citation type="submission" date="2022-09" db="EMBL/GenBank/DDBJ databases">
        <authorList>
            <person name="Kop L."/>
        </authorList>
    </citation>
    <scope>NUCLEOTIDE SEQUENCE [LARGE SCALE GENOMIC DNA]</scope>
    <source>
        <strain evidence="7 8">347</strain>
    </source>
</reference>
<keyword evidence="8" id="KW-1185">Reference proteome</keyword>
<sequence>MNDGKQIWVWVETLAGQVKPVGLEALHAGKTLAEQLGATATAVLAGGPDATVPEAVTGSGVQQVLLIQHPHLDPHNSLGLVEAFAAQIQSRQPAVVLMGATNHGKELAPALAAKLGVGLATDCIALDVEGDTLKARRPVYAGKAHITFQFGEHRPCLLTLRPNVFRPSQATAAEAAPVETVTAEIPEDGLRLKIKDVVQAAGRKLDISEARIIVSGGMGMQKPENFRLLEELAEVLGAAVGASRPVVDNGWREYSNQVGQTGRTVSPDLYIACGISGAVQHLAGMSSSRCIVAINKDPNAPIFDVADYGIVGNVLDILPVMTAEFKKVLSP</sequence>
<dbReference type="SMART" id="SM00893">
    <property type="entry name" value="ETF"/>
    <property type="match status" value="1"/>
</dbReference>
<evidence type="ECO:0000256" key="2">
    <source>
        <dbReference type="ARBA" id="ARBA00022448"/>
    </source>
</evidence>
<evidence type="ECO:0000313" key="8">
    <source>
        <dbReference type="Proteomes" id="UP001157733"/>
    </source>
</evidence>
<dbReference type="InterPro" id="IPR014730">
    <property type="entry name" value="ETF_a/b_N"/>
</dbReference>
<dbReference type="Gene3D" id="3.40.50.620">
    <property type="entry name" value="HUPs"/>
    <property type="match status" value="1"/>
</dbReference>
<name>A0ABN8W6C5_9BACT</name>
<dbReference type="InterPro" id="IPR001308">
    <property type="entry name" value="ETF_a/FixB"/>
</dbReference>